<dbReference type="AlphaFoldDB" id="A0A7W4KBN5"/>
<evidence type="ECO:0000256" key="1">
    <source>
        <dbReference type="ARBA" id="ARBA00023002"/>
    </source>
</evidence>
<reference evidence="3 4" key="1">
    <citation type="submission" date="2020-04" db="EMBL/GenBank/DDBJ databases">
        <title>Description of novel Gluconacetobacter.</title>
        <authorList>
            <person name="Sombolestani A."/>
        </authorList>
    </citation>
    <scope>NUCLEOTIDE SEQUENCE [LARGE SCALE GENOMIC DNA]</scope>
    <source>
        <strain evidence="3 4">LMG 27800</strain>
    </source>
</reference>
<dbReference type="InterPro" id="IPR023210">
    <property type="entry name" value="NADP_OxRdtase_dom"/>
</dbReference>
<keyword evidence="4" id="KW-1185">Reference proteome</keyword>
<evidence type="ECO:0000313" key="3">
    <source>
        <dbReference type="EMBL" id="MBB2203880.1"/>
    </source>
</evidence>
<dbReference type="PANTHER" id="PTHR43364:SF6">
    <property type="entry name" value="OXIDOREDUCTASE-RELATED"/>
    <property type="match status" value="1"/>
</dbReference>
<dbReference type="EMBL" id="JABEQK010000002">
    <property type="protein sequence ID" value="MBB2203880.1"/>
    <property type="molecule type" value="Genomic_DNA"/>
</dbReference>
<accession>A0A7W4KBN5</accession>
<dbReference type="Gene3D" id="3.20.20.100">
    <property type="entry name" value="NADP-dependent oxidoreductase domain"/>
    <property type="match status" value="1"/>
</dbReference>
<dbReference type="InterPro" id="IPR036812">
    <property type="entry name" value="NAD(P)_OxRdtase_dom_sf"/>
</dbReference>
<comment type="caution">
    <text evidence="3">The sequence shown here is derived from an EMBL/GenBank/DDBJ whole genome shotgun (WGS) entry which is preliminary data.</text>
</comment>
<proteinExistence type="predicted"/>
<dbReference type="CDD" id="cd19081">
    <property type="entry name" value="AKR_AKR9C1"/>
    <property type="match status" value="1"/>
</dbReference>
<sequence>MQKRPLGRTGFEIAPIVFGGNVFGWTIDEKASFDVLDAFVDHGFDAIDTADVYSAWAPGNKGGESETIIGNWLKARPGMRDRVKIFTKVGSDLGVPGHKGLSARWIAQAVEASLARLGVERIDLYFSHWPDLNTPYAETLGAYDKLLRAGKIRAIGASNLDATQLDEALHVARAKALPAYQVLQPEYNLYDRGSFDGALRDLCLREGLGVVTYYSLASGFLSGKYRGKDDLGQSPRGEGIGKYLDARGMRILAALDAVAGRHGATDAEVALAWLIARPGVTAPIASATKRSHVESFAKAAALALEERDIVELDQASAP</sequence>
<dbReference type="PANTHER" id="PTHR43364">
    <property type="entry name" value="NADH-SPECIFIC METHYLGLYOXAL REDUCTASE-RELATED"/>
    <property type="match status" value="1"/>
</dbReference>
<dbReference type="Pfam" id="PF00248">
    <property type="entry name" value="Aldo_ket_red"/>
    <property type="match status" value="1"/>
</dbReference>
<evidence type="ECO:0000313" key="4">
    <source>
        <dbReference type="Proteomes" id="UP000540556"/>
    </source>
</evidence>
<dbReference type="SUPFAM" id="SSF51430">
    <property type="entry name" value="NAD(P)-linked oxidoreductase"/>
    <property type="match status" value="1"/>
</dbReference>
<protein>
    <submittedName>
        <fullName evidence="3">Aldo/keto reductase</fullName>
    </submittedName>
</protein>
<dbReference type="RefSeq" id="WP_182947541.1">
    <property type="nucleotide sequence ID" value="NZ_JABEQK010000002.1"/>
</dbReference>
<keyword evidence="1" id="KW-0560">Oxidoreductase</keyword>
<feature type="domain" description="NADP-dependent oxidoreductase" evidence="2">
    <location>
        <begin position="15"/>
        <end position="315"/>
    </location>
</feature>
<dbReference type="Proteomes" id="UP000540556">
    <property type="component" value="Unassembled WGS sequence"/>
</dbReference>
<dbReference type="InterPro" id="IPR050523">
    <property type="entry name" value="AKR_Detox_Biosynth"/>
</dbReference>
<organism evidence="3 4">
    <name type="scientific">Gluconacetobacter takamatsuzukensis</name>
    <dbReference type="NCBI Taxonomy" id="1286190"/>
    <lineage>
        <taxon>Bacteria</taxon>
        <taxon>Pseudomonadati</taxon>
        <taxon>Pseudomonadota</taxon>
        <taxon>Alphaproteobacteria</taxon>
        <taxon>Acetobacterales</taxon>
        <taxon>Acetobacteraceae</taxon>
        <taxon>Gluconacetobacter</taxon>
    </lineage>
</organism>
<name>A0A7W4KBN5_9PROT</name>
<gene>
    <name evidence="3" type="ORF">HLH27_02450</name>
</gene>
<dbReference type="GO" id="GO:0005829">
    <property type="term" value="C:cytosol"/>
    <property type="evidence" value="ECO:0007669"/>
    <property type="project" value="UniProtKB-ARBA"/>
</dbReference>
<evidence type="ECO:0000259" key="2">
    <source>
        <dbReference type="Pfam" id="PF00248"/>
    </source>
</evidence>
<dbReference type="FunFam" id="3.20.20.100:FF:000004">
    <property type="entry name" value="Oxidoreductase, aldo/keto reductase"/>
    <property type="match status" value="1"/>
</dbReference>
<dbReference type="GO" id="GO:0016491">
    <property type="term" value="F:oxidoreductase activity"/>
    <property type="evidence" value="ECO:0007669"/>
    <property type="project" value="UniProtKB-KW"/>
</dbReference>